<feature type="compositionally biased region" description="Polar residues" evidence="1">
    <location>
        <begin position="26"/>
        <end position="37"/>
    </location>
</feature>
<reference evidence="2" key="1">
    <citation type="submission" date="2020-05" db="EMBL/GenBank/DDBJ databases">
        <title>WGS assembly of Panicum virgatum.</title>
        <authorList>
            <person name="Lovell J.T."/>
            <person name="Jenkins J."/>
            <person name="Shu S."/>
            <person name="Juenger T.E."/>
            <person name="Schmutz J."/>
        </authorList>
    </citation>
    <scope>NUCLEOTIDE SEQUENCE</scope>
    <source>
        <strain evidence="2">AP13</strain>
    </source>
</reference>
<sequence length="360" mass="38188">MKVRSGWGRNFLEKFYTGGAVKGSESDANLTPATKVSSGPVESANKSVQTAPRCSSERLSQETADSILSEKSDKQKENEVDMETAGAYSLGAEIDITNILHSMERRKRSARPMVKSSEPWAQQLEALNSRVNVARDRRNYQGVGSKKMKRTRRGRGRRTTARRATPAAKGKKHVAGEADASNQPIAASSDEAKGRAADADAAPKSDPSSVSKEQCGTDADASKLTGVPTAHVSSELKDSNGPSEISIGQAAILMDNTFLGFTKSKGAAADDLMATTDVISLYQDREKRARFGPAIIPGLDLSHGAEKFDTSTAESALASLCSLCAAPVPDPCVEFAVKVLKDETPLPAEASQVLRGSSGK</sequence>
<keyword evidence="3" id="KW-1185">Reference proteome</keyword>
<evidence type="ECO:0000313" key="2">
    <source>
        <dbReference type="EMBL" id="KAG2641825.1"/>
    </source>
</evidence>
<feature type="region of interest" description="Disordered" evidence="1">
    <location>
        <begin position="21"/>
        <end position="87"/>
    </location>
</feature>
<organism evidence="2 3">
    <name type="scientific">Panicum virgatum</name>
    <name type="common">Blackwell switchgrass</name>
    <dbReference type="NCBI Taxonomy" id="38727"/>
    <lineage>
        <taxon>Eukaryota</taxon>
        <taxon>Viridiplantae</taxon>
        <taxon>Streptophyta</taxon>
        <taxon>Embryophyta</taxon>
        <taxon>Tracheophyta</taxon>
        <taxon>Spermatophyta</taxon>
        <taxon>Magnoliopsida</taxon>
        <taxon>Liliopsida</taxon>
        <taxon>Poales</taxon>
        <taxon>Poaceae</taxon>
        <taxon>PACMAD clade</taxon>
        <taxon>Panicoideae</taxon>
        <taxon>Panicodae</taxon>
        <taxon>Paniceae</taxon>
        <taxon>Panicinae</taxon>
        <taxon>Panicum</taxon>
        <taxon>Panicum sect. Hiantes</taxon>
    </lineage>
</organism>
<dbReference type="EMBL" id="CM029039">
    <property type="protein sequence ID" value="KAG2641825.1"/>
    <property type="molecule type" value="Genomic_DNA"/>
</dbReference>
<name>A0A8T0W354_PANVG</name>
<feature type="compositionally biased region" description="Basic and acidic residues" evidence="1">
    <location>
        <begin position="190"/>
        <end position="203"/>
    </location>
</feature>
<feature type="compositionally biased region" description="Basic and acidic residues" evidence="1">
    <location>
        <begin position="68"/>
        <end position="79"/>
    </location>
</feature>
<feature type="region of interest" description="Disordered" evidence="1">
    <location>
        <begin position="132"/>
        <end position="226"/>
    </location>
</feature>
<dbReference type="Proteomes" id="UP000823388">
    <property type="component" value="Chromosome 2K"/>
</dbReference>
<feature type="compositionally biased region" description="Basic residues" evidence="1">
    <location>
        <begin position="146"/>
        <end position="161"/>
    </location>
</feature>
<dbReference type="AlphaFoldDB" id="A0A8T0W354"/>
<comment type="caution">
    <text evidence="2">The sequence shown here is derived from an EMBL/GenBank/DDBJ whole genome shotgun (WGS) entry which is preliminary data.</text>
</comment>
<protein>
    <submittedName>
        <fullName evidence="2">Uncharacterized protein</fullName>
    </submittedName>
</protein>
<feature type="compositionally biased region" description="Polar residues" evidence="1">
    <location>
        <begin position="44"/>
        <end position="54"/>
    </location>
</feature>
<accession>A0A8T0W354</accession>
<evidence type="ECO:0000256" key="1">
    <source>
        <dbReference type="SAM" id="MobiDB-lite"/>
    </source>
</evidence>
<proteinExistence type="predicted"/>
<evidence type="ECO:0000313" key="3">
    <source>
        <dbReference type="Proteomes" id="UP000823388"/>
    </source>
</evidence>
<dbReference type="EMBL" id="CM029039">
    <property type="protein sequence ID" value="KAG2641826.1"/>
    <property type="molecule type" value="Genomic_DNA"/>
</dbReference>
<gene>
    <name evidence="2" type="ORF">PVAP13_2KG224000</name>
</gene>